<dbReference type="KEGG" id="afs:AFR_17390"/>
<sequence length="76" mass="8041">MDFSATSILLGLVVIAAALGGGLAIYLGLRGEEPAVEEPGPADTGRHHVPEWLLDGDTRRLGPDVVQRSRADQHQA</sequence>
<organism evidence="2 3">
    <name type="scientific">Actinoplanes friuliensis DSM 7358</name>
    <dbReference type="NCBI Taxonomy" id="1246995"/>
    <lineage>
        <taxon>Bacteria</taxon>
        <taxon>Bacillati</taxon>
        <taxon>Actinomycetota</taxon>
        <taxon>Actinomycetes</taxon>
        <taxon>Micromonosporales</taxon>
        <taxon>Micromonosporaceae</taxon>
        <taxon>Actinoplanes</taxon>
    </lineage>
</organism>
<dbReference type="Proteomes" id="UP000017746">
    <property type="component" value="Chromosome"/>
</dbReference>
<evidence type="ECO:0000256" key="1">
    <source>
        <dbReference type="SAM" id="MobiDB-lite"/>
    </source>
</evidence>
<reference evidence="2 3" key="1">
    <citation type="journal article" date="2014" name="J. Biotechnol.">
        <title>Complete genome sequence of the actinobacterium Actinoplanes friuliensis HAG 010964, producer of the lipopeptide antibiotic friulimycin.</title>
        <authorList>
            <person name="Ruckert C."/>
            <person name="Szczepanowski R."/>
            <person name="Albersmeier A."/>
            <person name="Goesmann A."/>
            <person name="Fischer N."/>
            <person name="Steinkamper A."/>
            <person name="Puhler A."/>
            <person name="Biener R."/>
            <person name="Schwartz D."/>
            <person name="Kalinowski J."/>
        </authorList>
    </citation>
    <scope>NUCLEOTIDE SEQUENCE [LARGE SCALE GENOMIC DNA]</scope>
    <source>
        <strain evidence="2 3">DSM 7358</strain>
    </source>
</reference>
<accession>U5W1G5</accession>
<dbReference type="RefSeq" id="WP_023361986.1">
    <property type="nucleotide sequence ID" value="NC_022657.1"/>
</dbReference>
<dbReference type="HOGENOM" id="CLU_2646302_0_0_11"/>
<gene>
    <name evidence="2" type="ORF">AFR_17390</name>
</gene>
<keyword evidence="3" id="KW-1185">Reference proteome</keyword>
<feature type="compositionally biased region" description="Basic and acidic residues" evidence="1">
    <location>
        <begin position="44"/>
        <end position="76"/>
    </location>
</feature>
<feature type="region of interest" description="Disordered" evidence="1">
    <location>
        <begin position="35"/>
        <end position="76"/>
    </location>
</feature>
<evidence type="ECO:0000313" key="3">
    <source>
        <dbReference type="Proteomes" id="UP000017746"/>
    </source>
</evidence>
<dbReference type="AlphaFoldDB" id="U5W1G5"/>
<proteinExistence type="predicted"/>
<evidence type="ECO:0000313" key="2">
    <source>
        <dbReference type="EMBL" id="AGZ41756.1"/>
    </source>
</evidence>
<dbReference type="PATRIC" id="fig|1246995.3.peg.3525"/>
<protein>
    <submittedName>
        <fullName evidence="2">Uncharacterized protein</fullName>
    </submittedName>
</protein>
<dbReference type="EMBL" id="CP006272">
    <property type="protein sequence ID" value="AGZ41756.1"/>
    <property type="molecule type" value="Genomic_DNA"/>
</dbReference>
<name>U5W1G5_9ACTN</name>